<feature type="chain" id="PRO_5044837046" description="Gamma-glutamyltranspeptidase 1" evidence="2">
    <location>
        <begin position="26"/>
        <end position="244"/>
    </location>
</feature>
<accession>A0ABC8UVN5</accession>
<dbReference type="Pfam" id="PF01019">
    <property type="entry name" value="G_glu_transpept"/>
    <property type="match status" value="1"/>
</dbReference>
<keyword evidence="4" id="KW-1185">Reference proteome</keyword>
<dbReference type="SUPFAM" id="SSF56235">
    <property type="entry name" value="N-terminal nucleophile aminohydrolases (Ntn hydrolases)"/>
    <property type="match status" value="1"/>
</dbReference>
<sequence>MSWLACATTLLFMLLWSSRPSLTNAATRGEMIRARSGVTATDDTQCSKVGRNVLREQGHAVDAAVAAVLCLGVVNAAGSGLGGGGFMLVKIAKGEAKVFDMREMAPKQASQERVQASTIIEEGEVCIEGDGHLALEHGGGELVDLSGNPGEKGGEVLSRDVWHAREKVLLGTPLDAASGAYRGETERVGHAILESSNGHLDLEIGDIASAQASRRAAQASRRAAPVVSEEDEELGIDLMGATSA</sequence>
<comment type="caution">
    <text evidence="3">The sequence shown here is derived from an EMBL/GenBank/DDBJ whole genome shotgun (WGS) entry which is preliminary data.</text>
</comment>
<dbReference type="PANTHER" id="PTHR11686">
    <property type="entry name" value="GAMMA GLUTAMYL TRANSPEPTIDASE"/>
    <property type="match status" value="1"/>
</dbReference>
<dbReference type="EMBL" id="CAUOFW020009191">
    <property type="protein sequence ID" value="CAK9185143.1"/>
    <property type="molecule type" value="Genomic_DNA"/>
</dbReference>
<reference evidence="3 4" key="1">
    <citation type="submission" date="2024-02" db="EMBL/GenBank/DDBJ databases">
        <authorList>
            <person name="Vignale AGUSTIN F."/>
            <person name="Sosa J E."/>
            <person name="Modenutti C."/>
        </authorList>
    </citation>
    <scope>NUCLEOTIDE SEQUENCE [LARGE SCALE GENOMIC DNA]</scope>
</reference>
<dbReference type="Proteomes" id="UP001642360">
    <property type="component" value="Unassembled WGS sequence"/>
</dbReference>
<keyword evidence="2" id="KW-0732">Signal</keyword>
<feature type="binding site" evidence="1">
    <location>
        <position position="102"/>
    </location>
    <ligand>
        <name>L-glutamate</name>
        <dbReference type="ChEBI" id="CHEBI:29985"/>
    </ligand>
</feature>
<organism evidence="3 4">
    <name type="scientific">Ilex paraguariensis</name>
    <name type="common">yerba mate</name>
    <dbReference type="NCBI Taxonomy" id="185542"/>
    <lineage>
        <taxon>Eukaryota</taxon>
        <taxon>Viridiplantae</taxon>
        <taxon>Streptophyta</taxon>
        <taxon>Embryophyta</taxon>
        <taxon>Tracheophyta</taxon>
        <taxon>Spermatophyta</taxon>
        <taxon>Magnoliopsida</taxon>
        <taxon>eudicotyledons</taxon>
        <taxon>Gunneridae</taxon>
        <taxon>Pentapetalae</taxon>
        <taxon>asterids</taxon>
        <taxon>campanulids</taxon>
        <taxon>Aquifoliales</taxon>
        <taxon>Aquifoliaceae</taxon>
        <taxon>Ilex</taxon>
    </lineage>
</organism>
<evidence type="ECO:0000313" key="3">
    <source>
        <dbReference type="EMBL" id="CAK9185143.1"/>
    </source>
</evidence>
<gene>
    <name evidence="3" type="ORF">ILEXP_LOCUS55514</name>
</gene>
<protein>
    <recommendedName>
        <fullName evidence="5">Gamma-glutamyltranspeptidase 1</fullName>
    </recommendedName>
</protein>
<dbReference type="InterPro" id="IPR029055">
    <property type="entry name" value="Ntn_hydrolases_N"/>
</dbReference>
<evidence type="ECO:0000313" key="4">
    <source>
        <dbReference type="Proteomes" id="UP001642360"/>
    </source>
</evidence>
<evidence type="ECO:0000256" key="2">
    <source>
        <dbReference type="SAM" id="SignalP"/>
    </source>
</evidence>
<dbReference type="AlphaFoldDB" id="A0ABC8UVN5"/>
<proteinExistence type="predicted"/>
<evidence type="ECO:0000256" key="1">
    <source>
        <dbReference type="PIRSR" id="PIRSR600101-2"/>
    </source>
</evidence>
<evidence type="ECO:0008006" key="5">
    <source>
        <dbReference type="Google" id="ProtNLM"/>
    </source>
</evidence>
<feature type="signal peptide" evidence="2">
    <location>
        <begin position="1"/>
        <end position="25"/>
    </location>
</feature>
<dbReference type="PANTHER" id="PTHR11686:SF34">
    <property type="entry name" value="GLUTATHIONE HYDROLASE 1-RELATED"/>
    <property type="match status" value="1"/>
</dbReference>
<name>A0ABC8UVN5_9AQUA</name>
<dbReference type="InterPro" id="IPR000101">
    <property type="entry name" value="GGT_peptidase"/>
</dbReference>